<dbReference type="Pfam" id="PF00675">
    <property type="entry name" value="Peptidase_M16"/>
    <property type="match status" value="1"/>
</dbReference>
<sequence length="443" mass="46896">MTAETLPRSIPVLGPNRPLKLPKTVERTLDNGLTVIALRRSSVPLVEVRLRVPFAKAHLARAALLTQTVLSGTTTMSTVDIAAELQKVGGGLSAGADPDRLLISGNALVGGLDRLLDLLAEVLTDANYPAEEVSTERARLVDRIRVAQSQPSHLARAALLKRMYGKHPYAIQTPAPEQVEAVTPGTLRTLHAERLHPAGATLVIVGDIAPEKAIAAAERMLSKWDGAGSAIELPPTPELRPGPLTLVDRPGSVQSSLRLALPAVSRRHPDHAALQLANLVFGGYFSSRWVENIREDKGYTYGPHSLVEHAVAGSALVVAAEVATEVTGPAMLETLYELGRLASLPPKEDELEQARQYALGTLQLGMSTQAGLAGLVSTYAGFGLRLDYLAEHAARLARVSREDVAAAAAQYLAPSRIAAVVLGDAAQIEKPLAALTAVTRAAS</sequence>
<organism evidence="3 4">
    <name type="scientific">Dactylosporangium siamense</name>
    <dbReference type="NCBI Taxonomy" id="685454"/>
    <lineage>
        <taxon>Bacteria</taxon>
        <taxon>Bacillati</taxon>
        <taxon>Actinomycetota</taxon>
        <taxon>Actinomycetes</taxon>
        <taxon>Micromonosporales</taxon>
        <taxon>Micromonosporaceae</taxon>
        <taxon>Dactylosporangium</taxon>
    </lineage>
</organism>
<comment type="caution">
    <text evidence="3">The sequence shown here is derived from an EMBL/GenBank/DDBJ whole genome shotgun (WGS) entry which is preliminary data.</text>
</comment>
<dbReference type="InterPro" id="IPR007863">
    <property type="entry name" value="Peptidase_M16_C"/>
</dbReference>
<dbReference type="PANTHER" id="PTHR11851:SF224">
    <property type="entry name" value="PROCESSING PROTEASE"/>
    <property type="match status" value="1"/>
</dbReference>
<dbReference type="InterPro" id="IPR011249">
    <property type="entry name" value="Metalloenz_LuxS/M16"/>
</dbReference>
<evidence type="ECO:0000259" key="1">
    <source>
        <dbReference type="Pfam" id="PF00675"/>
    </source>
</evidence>
<evidence type="ECO:0000313" key="3">
    <source>
        <dbReference type="EMBL" id="GIG46229.1"/>
    </source>
</evidence>
<dbReference type="Proteomes" id="UP000660611">
    <property type="component" value="Unassembled WGS sequence"/>
</dbReference>
<feature type="domain" description="Peptidase M16 C-terminal" evidence="2">
    <location>
        <begin position="182"/>
        <end position="356"/>
    </location>
</feature>
<protein>
    <submittedName>
        <fullName evidence="3">Peptidase M16</fullName>
    </submittedName>
</protein>
<accession>A0A919PLN6</accession>
<dbReference type="InterPro" id="IPR050361">
    <property type="entry name" value="MPP/UQCRC_Complex"/>
</dbReference>
<dbReference type="PANTHER" id="PTHR11851">
    <property type="entry name" value="METALLOPROTEASE"/>
    <property type="match status" value="1"/>
</dbReference>
<dbReference type="InterPro" id="IPR011765">
    <property type="entry name" value="Pept_M16_N"/>
</dbReference>
<feature type="domain" description="Peptidase M16 N-terminal" evidence="1">
    <location>
        <begin position="64"/>
        <end position="175"/>
    </location>
</feature>
<dbReference type="SUPFAM" id="SSF63411">
    <property type="entry name" value="LuxS/MPP-like metallohydrolase"/>
    <property type="match status" value="2"/>
</dbReference>
<dbReference type="GO" id="GO:0046872">
    <property type="term" value="F:metal ion binding"/>
    <property type="evidence" value="ECO:0007669"/>
    <property type="project" value="InterPro"/>
</dbReference>
<proteinExistence type="predicted"/>
<dbReference type="RefSeq" id="WP_203848010.1">
    <property type="nucleotide sequence ID" value="NZ_BAAAVW010000013.1"/>
</dbReference>
<evidence type="ECO:0000313" key="4">
    <source>
        <dbReference type="Proteomes" id="UP000660611"/>
    </source>
</evidence>
<dbReference type="Pfam" id="PF05193">
    <property type="entry name" value="Peptidase_M16_C"/>
    <property type="match status" value="1"/>
</dbReference>
<keyword evidence="4" id="KW-1185">Reference proteome</keyword>
<evidence type="ECO:0000259" key="2">
    <source>
        <dbReference type="Pfam" id="PF05193"/>
    </source>
</evidence>
<dbReference type="AlphaFoldDB" id="A0A919PLN6"/>
<reference evidence="3" key="1">
    <citation type="submission" date="2021-01" db="EMBL/GenBank/DDBJ databases">
        <title>Whole genome shotgun sequence of Dactylosporangium siamense NBRC 106093.</title>
        <authorList>
            <person name="Komaki H."/>
            <person name="Tamura T."/>
        </authorList>
    </citation>
    <scope>NUCLEOTIDE SEQUENCE</scope>
    <source>
        <strain evidence="3">NBRC 106093</strain>
    </source>
</reference>
<name>A0A919PLN6_9ACTN</name>
<dbReference type="EMBL" id="BONQ01000065">
    <property type="protein sequence ID" value="GIG46229.1"/>
    <property type="molecule type" value="Genomic_DNA"/>
</dbReference>
<gene>
    <name evidence="3" type="ORF">Dsi01nite_042700</name>
</gene>
<dbReference type="Gene3D" id="3.30.830.10">
    <property type="entry name" value="Metalloenzyme, LuxS/M16 peptidase-like"/>
    <property type="match status" value="2"/>
</dbReference>